<accession>A0ABP6X8R6</accession>
<feature type="compositionally biased region" description="Polar residues" evidence="1">
    <location>
        <begin position="7"/>
        <end position="17"/>
    </location>
</feature>
<keyword evidence="2" id="KW-0812">Transmembrane</keyword>
<feature type="transmembrane region" description="Helical" evidence="2">
    <location>
        <begin position="74"/>
        <end position="93"/>
    </location>
</feature>
<reference evidence="4" key="1">
    <citation type="journal article" date="2019" name="Int. J. Syst. Evol. Microbiol.">
        <title>The Global Catalogue of Microorganisms (GCM) 10K type strain sequencing project: providing services to taxonomists for standard genome sequencing and annotation.</title>
        <authorList>
            <consortium name="The Broad Institute Genomics Platform"/>
            <consortium name="The Broad Institute Genome Sequencing Center for Infectious Disease"/>
            <person name="Wu L."/>
            <person name="Ma J."/>
        </authorList>
    </citation>
    <scope>NUCLEOTIDE SEQUENCE [LARGE SCALE GENOMIC DNA]</scope>
    <source>
        <strain evidence="4">JCM 16540</strain>
    </source>
</reference>
<proteinExistence type="predicted"/>
<name>A0ABP6X8R6_9ACTN</name>
<protein>
    <recommendedName>
        <fullName evidence="5">DUF4191 domain-containing protein</fullName>
    </recommendedName>
</protein>
<dbReference type="RefSeq" id="WP_204911297.1">
    <property type="nucleotide sequence ID" value="NZ_BAAAYR010000001.1"/>
</dbReference>
<sequence length="272" mass="29406">MAERKTTTPARSGSTALTPAKGPTPTAKEAKAAAKAARVAVKERRKNSTDPADMGRFRQVGQAYKVTCEFDPQLPFVLLGAFLLPVVVAVVVGLLWDHIVYLTVMGVLVGVLLAMALLVRRAKRATFKRYAGQTGSAEVALSMLPKQWISSPVVAATRQKDVVHRTVGPGGLVLVGEGDPGRVRQLLAGEARKHERVAYGITVTTFVMGDAPNQVPLDKLTDRIRKLPKILQPNQVTDLKQRLRALDAVRPVIGMPKGPMPTRASRQATRGR</sequence>
<evidence type="ECO:0000256" key="1">
    <source>
        <dbReference type="SAM" id="MobiDB-lite"/>
    </source>
</evidence>
<dbReference type="EMBL" id="BAAAYR010000001">
    <property type="protein sequence ID" value="GAA3562812.1"/>
    <property type="molecule type" value="Genomic_DNA"/>
</dbReference>
<keyword evidence="2" id="KW-1133">Transmembrane helix</keyword>
<dbReference type="Proteomes" id="UP001500767">
    <property type="component" value="Unassembled WGS sequence"/>
</dbReference>
<feature type="transmembrane region" description="Helical" evidence="2">
    <location>
        <begin position="99"/>
        <end position="119"/>
    </location>
</feature>
<feature type="region of interest" description="Disordered" evidence="1">
    <location>
        <begin position="252"/>
        <end position="272"/>
    </location>
</feature>
<feature type="region of interest" description="Disordered" evidence="1">
    <location>
        <begin position="1"/>
        <end position="29"/>
    </location>
</feature>
<keyword evidence="4" id="KW-1185">Reference proteome</keyword>
<evidence type="ECO:0008006" key="5">
    <source>
        <dbReference type="Google" id="ProtNLM"/>
    </source>
</evidence>
<evidence type="ECO:0000313" key="4">
    <source>
        <dbReference type="Proteomes" id="UP001500767"/>
    </source>
</evidence>
<dbReference type="InterPro" id="IPR025445">
    <property type="entry name" value="DUF4191"/>
</dbReference>
<dbReference type="Pfam" id="PF13829">
    <property type="entry name" value="DUF4191"/>
    <property type="match status" value="1"/>
</dbReference>
<evidence type="ECO:0000313" key="3">
    <source>
        <dbReference type="EMBL" id="GAA3562812.1"/>
    </source>
</evidence>
<gene>
    <name evidence="3" type="ORF">GCM10022197_18040</name>
</gene>
<evidence type="ECO:0000256" key="2">
    <source>
        <dbReference type="SAM" id="Phobius"/>
    </source>
</evidence>
<comment type="caution">
    <text evidence="3">The sequence shown here is derived from an EMBL/GenBank/DDBJ whole genome shotgun (WGS) entry which is preliminary data.</text>
</comment>
<keyword evidence="2" id="KW-0472">Membrane</keyword>
<organism evidence="3 4">
    <name type="scientific">Microlunatus spumicola</name>
    <dbReference type="NCBI Taxonomy" id="81499"/>
    <lineage>
        <taxon>Bacteria</taxon>
        <taxon>Bacillati</taxon>
        <taxon>Actinomycetota</taxon>
        <taxon>Actinomycetes</taxon>
        <taxon>Propionibacteriales</taxon>
        <taxon>Propionibacteriaceae</taxon>
        <taxon>Microlunatus</taxon>
    </lineage>
</organism>